<keyword evidence="2" id="KW-1185">Reference proteome</keyword>
<gene>
    <name evidence="1" type="ORF">E5S67_00124</name>
</gene>
<proteinExistence type="predicted"/>
<dbReference type="EMBL" id="SRRZ01000001">
    <property type="protein sequence ID" value="NQE32410.1"/>
    <property type="molecule type" value="Genomic_DNA"/>
</dbReference>
<comment type="caution">
    <text evidence="1">The sequence shown here is derived from an EMBL/GenBank/DDBJ whole genome shotgun (WGS) entry which is preliminary data.</text>
</comment>
<evidence type="ECO:0000313" key="1">
    <source>
        <dbReference type="EMBL" id="NQE32410.1"/>
    </source>
</evidence>
<dbReference type="Proteomes" id="UP000702425">
    <property type="component" value="Unassembled WGS sequence"/>
</dbReference>
<accession>A0ABX2CPT4</accession>
<name>A0ABX2CPT4_9CYAN</name>
<dbReference type="RefSeq" id="WP_172184461.1">
    <property type="nucleotide sequence ID" value="NZ_CAWPPK010000001.1"/>
</dbReference>
<sequence length="338" mass="38912">MDLEEINVWYSQSQRRTAVSLLMKRVGVTRTRAECFIRLWIYLLVKQLQENQPRLKPPLAKLELPATEVQCTHREAAELFYCDSDRGSDRAAGMMLDKLAALGLIKKHFDGNTTEIEIKPVPEILNISEPQKPVQLELDNFDPRCDPIPVAHLLATNYNWMNRNTNAVPHKIAKILRVLASQYSKGMRVLRRSDNLNPVGFYLLYPTASESEVNFFNAASKSLHLSSISEIDPFNMALPGDPNCQSVFVRSWMIDPQYLSEYRIAFLEDTQKFLVEMQTDFPNLCDLYTLMIHPMYEKQALALGFHKTSSDSQLSVYWMYLALDRFLALDIKEALRNL</sequence>
<reference evidence="1 2" key="1">
    <citation type="journal article" date="2020" name="Sci. Rep.">
        <title>A novel cyanobacterial geosmin producer, revising GeoA distribution and dispersion patterns in Bacteria.</title>
        <authorList>
            <person name="Churro C."/>
            <person name="Semedo-Aguiar A.P."/>
            <person name="Silva A.D."/>
            <person name="Pereira-Leal J.B."/>
            <person name="Leite R.B."/>
        </authorList>
    </citation>
    <scope>NUCLEOTIDE SEQUENCE [LARGE SCALE GENOMIC DNA]</scope>
    <source>
        <strain evidence="1 2">IPMA8</strain>
    </source>
</reference>
<evidence type="ECO:0000313" key="2">
    <source>
        <dbReference type="Proteomes" id="UP000702425"/>
    </source>
</evidence>
<protein>
    <submittedName>
        <fullName evidence="1">Uncharacterized protein</fullName>
    </submittedName>
</protein>
<organism evidence="1 2">
    <name type="scientific">Microcoleus asticus IPMA8</name>
    <dbReference type="NCBI Taxonomy" id="2563858"/>
    <lineage>
        <taxon>Bacteria</taxon>
        <taxon>Bacillati</taxon>
        <taxon>Cyanobacteriota</taxon>
        <taxon>Cyanophyceae</taxon>
        <taxon>Oscillatoriophycideae</taxon>
        <taxon>Oscillatoriales</taxon>
        <taxon>Microcoleaceae</taxon>
        <taxon>Microcoleus</taxon>
        <taxon>Microcoleus asticus</taxon>
    </lineage>
</organism>